<organism evidence="1 2">
    <name type="scientific">Austropuccinia psidii MF-1</name>
    <dbReference type="NCBI Taxonomy" id="1389203"/>
    <lineage>
        <taxon>Eukaryota</taxon>
        <taxon>Fungi</taxon>
        <taxon>Dikarya</taxon>
        <taxon>Basidiomycota</taxon>
        <taxon>Pucciniomycotina</taxon>
        <taxon>Pucciniomycetes</taxon>
        <taxon>Pucciniales</taxon>
        <taxon>Sphaerophragmiaceae</taxon>
        <taxon>Austropuccinia</taxon>
    </lineage>
</organism>
<proteinExistence type="predicted"/>
<dbReference type="AlphaFoldDB" id="A0A9Q3K448"/>
<dbReference type="Proteomes" id="UP000765509">
    <property type="component" value="Unassembled WGS sequence"/>
</dbReference>
<dbReference type="EMBL" id="AVOT02094474">
    <property type="protein sequence ID" value="MBW0574568.1"/>
    <property type="molecule type" value="Genomic_DNA"/>
</dbReference>
<sequence>MPEDLESDVDPLLLSTCTLNPLARKFVPEALNLNAHPPTSATTTLPAYSPPFSPISEFDPTSPCCTKHSLQAKFLYFFELFHDKMANLKQLIEEFFHKFARNVTENHSHKAFVFVVCTMLHWYNQMER</sequence>
<evidence type="ECO:0000313" key="1">
    <source>
        <dbReference type="EMBL" id="MBW0574568.1"/>
    </source>
</evidence>
<gene>
    <name evidence="1" type="ORF">O181_114283</name>
</gene>
<comment type="caution">
    <text evidence="1">The sequence shown here is derived from an EMBL/GenBank/DDBJ whole genome shotgun (WGS) entry which is preliminary data.</text>
</comment>
<name>A0A9Q3K448_9BASI</name>
<keyword evidence="2" id="KW-1185">Reference proteome</keyword>
<accession>A0A9Q3K448</accession>
<reference evidence="1" key="1">
    <citation type="submission" date="2021-03" db="EMBL/GenBank/DDBJ databases">
        <title>Draft genome sequence of rust myrtle Austropuccinia psidii MF-1, a brazilian biotype.</title>
        <authorList>
            <person name="Quecine M.C."/>
            <person name="Pachon D.M.R."/>
            <person name="Bonatelli M.L."/>
            <person name="Correr F.H."/>
            <person name="Franceschini L.M."/>
            <person name="Leite T.F."/>
            <person name="Margarido G.R.A."/>
            <person name="Almeida C.A."/>
            <person name="Ferrarezi J.A."/>
            <person name="Labate C.A."/>
        </authorList>
    </citation>
    <scope>NUCLEOTIDE SEQUENCE</scope>
    <source>
        <strain evidence="1">MF-1</strain>
    </source>
</reference>
<protein>
    <submittedName>
        <fullName evidence="1">Uncharacterized protein</fullName>
    </submittedName>
</protein>
<evidence type="ECO:0000313" key="2">
    <source>
        <dbReference type="Proteomes" id="UP000765509"/>
    </source>
</evidence>